<evidence type="ECO:0000256" key="2">
    <source>
        <dbReference type="ARBA" id="ARBA00022723"/>
    </source>
</evidence>
<evidence type="ECO:0000313" key="6">
    <source>
        <dbReference type="EMBL" id="KKU66719.1"/>
    </source>
</evidence>
<dbReference type="PRINTS" id="PR00377">
    <property type="entry name" value="IMPHPHTASES"/>
</dbReference>
<evidence type="ECO:0000256" key="4">
    <source>
        <dbReference type="ARBA" id="ARBA00022842"/>
    </source>
</evidence>
<dbReference type="PATRIC" id="fig|1618354.3.peg.850"/>
<comment type="caution">
    <text evidence="6">The sequence shown here is derived from an EMBL/GenBank/DDBJ whole genome shotgun (WGS) entry which is preliminary data.</text>
</comment>
<dbReference type="InterPro" id="IPR020550">
    <property type="entry name" value="Inositol_monophosphatase_CS"/>
</dbReference>
<dbReference type="InterPro" id="IPR020583">
    <property type="entry name" value="Inositol_monoP_metal-BS"/>
</dbReference>
<dbReference type="GO" id="GO:0008934">
    <property type="term" value="F:inositol monophosphate 1-phosphatase activity"/>
    <property type="evidence" value="ECO:0007669"/>
    <property type="project" value="TreeGrafter"/>
</dbReference>
<comment type="cofactor">
    <cofactor evidence="1 5">
        <name>Mg(2+)</name>
        <dbReference type="ChEBI" id="CHEBI:18420"/>
    </cofactor>
</comment>
<dbReference type="EMBL" id="LCOA01000035">
    <property type="protein sequence ID" value="KKU66719.1"/>
    <property type="molecule type" value="Genomic_DNA"/>
</dbReference>
<evidence type="ECO:0000256" key="1">
    <source>
        <dbReference type="ARBA" id="ARBA00001946"/>
    </source>
</evidence>
<reference evidence="6 7" key="1">
    <citation type="journal article" date="2015" name="Nature">
        <title>rRNA introns, odd ribosomes, and small enigmatic genomes across a large radiation of phyla.</title>
        <authorList>
            <person name="Brown C.T."/>
            <person name="Hug L.A."/>
            <person name="Thomas B.C."/>
            <person name="Sharon I."/>
            <person name="Castelle C.J."/>
            <person name="Singh A."/>
            <person name="Wilkins M.J."/>
            <person name="Williams K.H."/>
            <person name="Banfield J.F."/>
        </authorList>
    </citation>
    <scope>NUCLEOTIDE SEQUENCE [LARGE SCALE GENOMIC DNA]</scope>
</reference>
<feature type="binding site" evidence="5">
    <location>
        <position position="85"/>
    </location>
    <ligand>
        <name>Mg(2+)</name>
        <dbReference type="ChEBI" id="CHEBI:18420"/>
        <label>1</label>
        <note>catalytic</note>
    </ligand>
</feature>
<dbReference type="AlphaFoldDB" id="A0A0G1SB33"/>
<dbReference type="Gene3D" id="3.30.540.10">
    <property type="entry name" value="Fructose-1,6-Bisphosphatase, subunit A, domain 1"/>
    <property type="match status" value="1"/>
</dbReference>
<feature type="binding site" evidence="5">
    <location>
        <position position="66"/>
    </location>
    <ligand>
        <name>Mg(2+)</name>
        <dbReference type="ChEBI" id="CHEBI:18420"/>
        <label>1</label>
        <note>catalytic</note>
    </ligand>
</feature>
<keyword evidence="3" id="KW-0378">Hydrolase</keyword>
<evidence type="ECO:0000313" key="7">
    <source>
        <dbReference type="Proteomes" id="UP000034565"/>
    </source>
</evidence>
<protein>
    <recommendedName>
        <fullName evidence="8">Inositol-phosphate phosphatase</fullName>
    </recommendedName>
</protein>
<dbReference type="GO" id="GO:0007165">
    <property type="term" value="P:signal transduction"/>
    <property type="evidence" value="ECO:0007669"/>
    <property type="project" value="TreeGrafter"/>
</dbReference>
<feature type="binding site" evidence="5">
    <location>
        <position position="83"/>
    </location>
    <ligand>
        <name>Mg(2+)</name>
        <dbReference type="ChEBI" id="CHEBI:18420"/>
        <label>1</label>
        <note>catalytic</note>
    </ligand>
</feature>
<dbReference type="GO" id="GO:0046872">
    <property type="term" value="F:metal ion binding"/>
    <property type="evidence" value="ECO:0007669"/>
    <property type="project" value="UniProtKB-KW"/>
</dbReference>
<sequence length="256" mass="28024">MKTDYLEVAINAVKKAGEIIEHYRLSGKDMILKADGSPVTIADNEAEEIIISDIKQSFPDHRFLGEETGGSVKEGMFPLWIIDPIDGTKNYLRGIPLYATQIALMKEEGLVLGVSYAPFLGELMYAERGHGAFLNGKKVAVSTVGQMAEAYMSYGGISHFDHIGRIPSLLGLERATRGHRGWGDFWAYHLLAQGKVDIVVEARIKIWDVAAAKVIVEEAGGKMTDLTGKEVGLETTSILATNKLLHEQVMSIFSVS</sequence>
<evidence type="ECO:0008006" key="8">
    <source>
        <dbReference type="Google" id="ProtNLM"/>
    </source>
</evidence>
<dbReference type="PROSITE" id="PS00629">
    <property type="entry name" value="IMP_1"/>
    <property type="match status" value="1"/>
</dbReference>
<dbReference type="Gene3D" id="3.40.190.80">
    <property type="match status" value="1"/>
</dbReference>
<dbReference type="Proteomes" id="UP000034565">
    <property type="component" value="Unassembled WGS sequence"/>
</dbReference>
<dbReference type="GO" id="GO:0006020">
    <property type="term" value="P:inositol metabolic process"/>
    <property type="evidence" value="ECO:0007669"/>
    <property type="project" value="TreeGrafter"/>
</dbReference>
<feature type="binding site" evidence="5">
    <location>
        <position position="208"/>
    </location>
    <ligand>
        <name>Mg(2+)</name>
        <dbReference type="ChEBI" id="CHEBI:18420"/>
        <label>1</label>
        <note>catalytic</note>
    </ligand>
</feature>
<dbReference type="SUPFAM" id="SSF56655">
    <property type="entry name" value="Carbohydrate phosphatase"/>
    <property type="match status" value="1"/>
</dbReference>
<dbReference type="GO" id="GO:0046854">
    <property type="term" value="P:phosphatidylinositol phosphate biosynthetic process"/>
    <property type="evidence" value="ECO:0007669"/>
    <property type="project" value="InterPro"/>
</dbReference>
<accession>A0A0G1SB33</accession>
<dbReference type="PROSITE" id="PS00630">
    <property type="entry name" value="IMP_2"/>
    <property type="match status" value="1"/>
</dbReference>
<gene>
    <name evidence="6" type="ORF">UX92_C0035G0005</name>
</gene>
<evidence type="ECO:0000256" key="3">
    <source>
        <dbReference type="ARBA" id="ARBA00022801"/>
    </source>
</evidence>
<dbReference type="PANTHER" id="PTHR20854:SF4">
    <property type="entry name" value="INOSITOL-1-MONOPHOSPHATASE-RELATED"/>
    <property type="match status" value="1"/>
</dbReference>
<name>A0A0G1SB33_9BACT</name>
<keyword evidence="4 5" id="KW-0460">Magnesium</keyword>
<dbReference type="PANTHER" id="PTHR20854">
    <property type="entry name" value="INOSITOL MONOPHOSPHATASE"/>
    <property type="match status" value="1"/>
</dbReference>
<keyword evidence="2 5" id="KW-0479">Metal-binding</keyword>
<dbReference type="FunFam" id="3.30.540.10:FF:000003">
    <property type="entry name" value="Inositol-1-monophosphatase"/>
    <property type="match status" value="1"/>
</dbReference>
<dbReference type="InterPro" id="IPR000760">
    <property type="entry name" value="Inositol_monophosphatase-like"/>
</dbReference>
<dbReference type="Pfam" id="PF00459">
    <property type="entry name" value="Inositol_P"/>
    <property type="match status" value="1"/>
</dbReference>
<organism evidence="6 7">
    <name type="scientific">Candidatus Amesbacteria bacterium GW2011_GWA1_47_20</name>
    <dbReference type="NCBI Taxonomy" id="1618354"/>
    <lineage>
        <taxon>Bacteria</taxon>
        <taxon>Candidatus Amesiibacteriota</taxon>
    </lineage>
</organism>
<feature type="binding site" evidence="5">
    <location>
        <position position="86"/>
    </location>
    <ligand>
        <name>Mg(2+)</name>
        <dbReference type="ChEBI" id="CHEBI:18420"/>
        <label>1</label>
        <note>catalytic</note>
    </ligand>
</feature>
<evidence type="ECO:0000256" key="5">
    <source>
        <dbReference type="PIRSR" id="PIRSR600760-2"/>
    </source>
</evidence>
<proteinExistence type="predicted"/>